<dbReference type="AlphaFoldDB" id="A0AAV5TG22"/>
<organism evidence="1 2">
    <name type="scientific">Pristionchus entomophagus</name>
    <dbReference type="NCBI Taxonomy" id="358040"/>
    <lineage>
        <taxon>Eukaryota</taxon>
        <taxon>Metazoa</taxon>
        <taxon>Ecdysozoa</taxon>
        <taxon>Nematoda</taxon>
        <taxon>Chromadorea</taxon>
        <taxon>Rhabditida</taxon>
        <taxon>Rhabditina</taxon>
        <taxon>Diplogasteromorpha</taxon>
        <taxon>Diplogasteroidea</taxon>
        <taxon>Neodiplogasteridae</taxon>
        <taxon>Pristionchus</taxon>
    </lineage>
</organism>
<feature type="non-terminal residue" evidence="1">
    <location>
        <position position="1"/>
    </location>
</feature>
<accession>A0AAV5TG22</accession>
<name>A0AAV5TG22_9BILA</name>
<evidence type="ECO:0008006" key="3">
    <source>
        <dbReference type="Google" id="ProtNLM"/>
    </source>
</evidence>
<gene>
    <name evidence="1" type="ORF">PENTCL1PPCAC_13696</name>
</gene>
<evidence type="ECO:0000313" key="1">
    <source>
        <dbReference type="EMBL" id="GMS91521.1"/>
    </source>
</evidence>
<reference evidence="1" key="1">
    <citation type="submission" date="2023-10" db="EMBL/GenBank/DDBJ databases">
        <title>Genome assembly of Pristionchus species.</title>
        <authorList>
            <person name="Yoshida K."/>
            <person name="Sommer R.J."/>
        </authorList>
    </citation>
    <scope>NUCLEOTIDE SEQUENCE</scope>
    <source>
        <strain evidence="1">RS0144</strain>
    </source>
</reference>
<dbReference type="EMBL" id="BTSX01000003">
    <property type="protein sequence ID" value="GMS91521.1"/>
    <property type="molecule type" value="Genomic_DNA"/>
</dbReference>
<protein>
    <recommendedName>
        <fullName evidence="3">Ribosomal protein</fullName>
    </recommendedName>
</protein>
<evidence type="ECO:0000313" key="2">
    <source>
        <dbReference type="Proteomes" id="UP001432027"/>
    </source>
</evidence>
<comment type="caution">
    <text evidence="1">The sequence shown here is derived from an EMBL/GenBank/DDBJ whole genome shotgun (WGS) entry which is preliminary data.</text>
</comment>
<proteinExistence type="predicted"/>
<dbReference type="Proteomes" id="UP001432027">
    <property type="component" value="Unassembled WGS sequence"/>
</dbReference>
<keyword evidence="2" id="KW-1185">Reference proteome</keyword>
<sequence>LVNCFVTVNLHNVGITGVYKGCGKCFLSYHILLSRSWMKASHFQWKNLWTQKHRSAYFSRKICI</sequence>